<dbReference type="GO" id="GO:0016747">
    <property type="term" value="F:acyltransferase activity, transferring groups other than amino-acyl groups"/>
    <property type="evidence" value="ECO:0007669"/>
    <property type="project" value="InterPro"/>
</dbReference>
<organism evidence="4 5">
    <name type="scientific">Cuneatibacter caecimuris</name>
    <dbReference type="NCBI Taxonomy" id="1796618"/>
    <lineage>
        <taxon>Bacteria</taxon>
        <taxon>Bacillati</taxon>
        <taxon>Bacillota</taxon>
        <taxon>Clostridia</taxon>
        <taxon>Lachnospirales</taxon>
        <taxon>Lachnospiraceae</taxon>
        <taxon>Cuneatibacter</taxon>
    </lineage>
</organism>
<evidence type="ECO:0000259" key="3">
    <source>
        <dbReference type="PROSITE" id="PS51186"/>
    </source>
</evidence>
<dbReference type="EMBL" id="SGXF01000003">
    <property type="protein sequence ID" value="RZT00567.1"/>
    <property type="molecule type" value="Genomic_DNA"/>
</dbReference>
<keyword evidence="1 4" id="KW-0808">Transferase</keyword>
<dbReference type="PANTHER" id="PTHR43800:SF1">
    <property type="entry name" value="PEPTIDYL-LYSINE N-ACETYLTRANSFERASE YJAB"/>
    <property type="match status" value="1"/>
</dbReference>
<comment type="caution">
    <text evidence="4">The sequence shown here is derived from an EMBL/GenBank/DDBJ whole genome shotgun (WGS) entry which is preliminary data.</text>
</comment>
<dbReference type="SUPFAM" id="SSF55729">
    <property type="entry name" value="Acyl-CoA N-acyltransferases (Nat)"/>
    <property type="match status" value="1"/>
</dbReference>
<dbReference type="PROSITE" id="PS51186">
    <property type="entry name" value="GNAT"/>
    <property type="match status" value="1"/>
</dbReference>
<dbReference type="InterPro" id="IPR000182">
    <property type="entry name" value="GNAT_dom"/>
</dbReference>
<evidence type="ECO:0000256" key="1">
    <source>
        <dbReference type="ARBA" id="ARBA00022679"/>
    </source>
</evidence>
<keyword evidence="2" id="KW-0012">Acyltransferase</keyword>
<evidence type="ECO:0000313" key="4">
    <source>
        <dbReference type="EMBL" id="RZT00567.1"/>
    </source>
</evidence>
<dbReference type="Pfam" id="PF13673">
    <property type="entry name" value="Acetyltransf_10"/>
    <property type="match status" value="1"/>
</dbReference>
<reference evidence="4 5" key="1">
    <citation type="submission" date="2019-02" db="EMBL/GenBank/DDBJ databases">
        <title>Genomic Encyclopedia of Type Strains, Phase IV (KMG-IV): sequencing the most valuable type-strain genomes for metagenomic binning, comparative biology and taxonomic classification.</title>
        <authorList>
            <person name="Goeker M."/>
        </authorList>
    </citation>
    <scope>NUCLEOTIDE SEQUENCE [LARGE SCALE GENOMIC DNA]</scope>
    <source>
        <strain evidence="4 5">DSM 29486</strain>
    </source>
</reference>
<dbReference type="PANTHER" id="PTHR43800">
    <property type="entry name" value="PEPTIDYL-LYSINE N-ACETYLTRANSFERASE YJAB"/>
    <property type="match status" value="1"/>
</dbReference>
<dbReference type="CDD" id="cd04301">
    <property type="entry name" value="NAT_SF"/>
    <property type="match status" value="1"/>
</dbReference>
<dbReference type="InterPro" id="IPR016181">
    <property type="entry name" value="Acyl_CoA_acyltransferase"/>
</dbReference>
<protein>
    <submittedName>
        <fullName evidence="4">Putative acetyltransferase</fullName>
    </submittedName>
</protein>
<sequence length="146" mass="17040">MKIIEIKDRNPLLLKQLLEVWKSSVKATHLFLSKNEIEEIKKYVPQALNEIPHLIIVENENQVPIGFMGIAEQHLEMLFISDEERGKGLGSELLKYGIEKYLINDLAVNEQNPLAKGFYEHMGFKVYKRTDYDEQGNPYPLLYMCR</sequence>
<proteinExistence type="predicted"/>
<name>A0A4Q7PIZ1_9FIRM</name>
<feature type="domain" description="N-acetyltransferase" evidence="3">
    <location>
        <begin position="4"/>
        <end position="146"/>
    </location>
</feature>
<dbReference type="AlphaFoldDB" id="A0A4Q7PIZ1"/>
<accession>A0A4Q7PIZ1</accession>
<evidence type="ECO:0000256" key="2">
    <source>
        <dbReference type="ARBA" id="ARBA00023315"/>
    </source>
</evidence>
<dbReference type="Proteomes" id="UP000292927">
    <property type="component" value="Unassembled WGS sequence"/>
</dbReference>
<dbReference type="OrthoDB" id="88131at2"/>
<evidence type="ECO:0000313" key="5">
    <source>
        <dbReference type="Proteomes" id="UP000292927"/>
    </source>
</evidence>
<dbReference type="Gene3D" id="3.40.630.30">
    <property type="match status" value="1"/>
</dbReference>
<dbReference type="RefSeq" id="WP_130435175.1">
    <property type="nucleotide sequence ID" value="NZ_SGXF01000003.1"/>
</dbReference>
<gene>
    <name evidence="4" type="ORF">EV209_1890</name>
</gene>
<keyword evidence="5" id="KW-1185">Reference proteome</keyword>